<dbReference type="EMBL" id="JMTM01000046">
    <property type="protein sequence ID" value="OAZ03810.1"/>
    <property type="molecule type" value="Genomic_DNA"/>
</dbReference>
<feature type="transmembrane region" description="Helical" evidence="1">
    <location>
        <begin position="72"/>
        <end position="92"/>
    </location>
</feature>
<protein>
    <submittedName>
        <fullName evidence="2">Uncharacterized protein</fullName>
    </submittedName>
</protein>
<feature type="transmembrane region" description="Helical" evidence="1">
    <location>
        <begin position="112"/>
        <end position="138"/>
    </location>
</feature>
<dbReference type="PATRIC" id="fig|29536.5.peg.1573"/>
<keyword evidence="3" id="KW-1185">Reference proteome</keyword>
<dbReference type="OrthoDB" id="1361176at2"/>
<keyword evidence="1" id="KW-0472">Membrane</keyword>
<proteinExistence type="predicted"/>
<feature type="transmembrane region" description="Helical" evidence="1">
    <location>
        <begin position="33"/>
        <end position="51"/>
    </location>
</feature>
<comment type="caution">
    <text evidence="2">The sequence shown here is derived from an EMBL/GenBank/DDBJ whole genome shotgun (WGS) entry which is preliminary data.</text>
</comment>
<gene>
    <name evidence="2" type="ORF">FLB_14970</name>
</gene>
<sequence length="146" mass="16377">MKLSREFQNGFLIFVGIAIYFLVMNSIGLSDVFYLRLFNTFFVLYGVNRSIMMNVHDGEVLLANNAKSAMKTSIIGVFLSIIGLIIYSYLQGGDEYVQSLSKTFLFGGNPSVMTYSICLLFEGIASSVVVTMLLLLYWNNRMVTDS</sequence>
<evidence type="ECO:0000313" key="2">
    <source>
        <dbReference type="EMBL" id="OAZ03810.1"/>
    </source>
</evidence>
<reference evidence="2 3" key="1">
    <citation type="submission" date="2016-06" db="EMBL/GenBank/DDBJ databases">
        <title>Draft genome sequence of Flavobacterium succinicans strain DD5b.</title>
        <authorList>
            <person name="Poehlein A."/>
            <person name="Daniel R."/>
            <person name="Simeonova D.D."/>
        </authorList>
    </citation>
    <scope>NUCLEOTIDE SEQUENCE [LARGE SCALE GENOMIC DNA]</scope>
    <source>
        <strain evidence="2 3">DD5b</strain>
    </source>
</reference>
<evidence type="ECO:0000313" key="3">
    <source>
        <dbReference type="Proteomes" id="UP000093807"/>
    </source>
</evidence>
<name>A0A199XQ92_9FLAO</name>
<dbReference type="RefSeq" id="WP_064715318.1">
    <property type="nucleotide sequence ID" value="NZ_JMTM01000046.1"/>
</dbReference>
<dbReference type="Proteomes" id="UP000093807">
    <property type="component" value="Unassembled WGS sequence"/>
</dbReference>
<accession>A0A199XQ92</accession>
<feature type="transmembrane region" description="Helical" evidence="1">
    <location>
        <begin position="7"/>
        <end position="27"/>
    </location>
</feature>
<evidence type="ECO:0000256" key="1">
    <source>
        <dbReference type="SAM" id="Phobius"/>
    </source>
</evidence>
<dbReference type="AlphaFoldDB" id="A0A199XQ92"/>
<keyword evidence="1" id="KW-1133">Transmembrane helix</keyword>
<organism evidence="2 3">
    <name type="scientific">Flavobacterium succinicans</name>
    <dbReference type="NCBI Taxonomy" id="29536"/>
    <lineage>
        <taxon>Bacteria</taxon>
        <taxon>Pseudomonadati</taxon>
        <taxon>Bacteroidota</taxon>
        <taxon>Flavobacteriia</taxon>
        <taxon>Flavobacteriales</taxon>
        <taxon>Flavobacteriaceae</taxon>
        <taxon>Flavobacterium</taxon>
    </lineage>
</organism>
<keyword evidence="1" id="KW-0812">Transmembrane</keyword>